<organism evidence="1 2">
    <name type="scientific">Steinernema glaseri</name>
    <dbReference type="NCBI Taxonomy" id="37863"/>
    <lineage>
        <taxon>Eukaryota</taxon>
        <taxon>Metazoa</taxon>
        <taxon>Ecdysozoa</taxon>
        <taxon>Nematoda</taxon>
        <taxon>Chromadorea</taxon>
        <taxon>Rhabditida</taxon>
        <taxon>Tylenchina</taxon>
        <taxon>Panagrolaimomorpha</taxon>
        <taxon>Strongyloidoidea</taxon>
        <taxon>Steinernematidae</taxon>
        <taxon>Steinernema</taxon>
    </lineage>
</organism>
<dbReference type="WBParaSite" id="L893_g29945.t1">
    <property type="protein sequence ID" value="L893_g29945.t1"/>
    <property type="gene ID" value="L893_g29945"/>
</dbReference>
<evidence type="ECO:0000313" key="1">
    <source>
        <dbReference type="Proteomes" id="UP000095287"/>
    </source>
</evidence>
<dbReference type="AlphaFoldDB" id="A0A1I7ZU57"/>
<protein>
    <submittedName>
        <fullName evidence="2">Uncharacterized protein</fullName>
    </submittedName>
</protein>
<name>A0A1I7ZU57_9BILA</name>
<accession>A0A1I7ZU57</accession>
<evidence type="ECO:0000313" key="2">
    <source>
        <dbReference type="WBParaSite" id="L893_g29945.t1"/>
    </source>
</evidence>
<reference evidence="2" key="1">
    <citation type="submission" date="2016-11" db="UniProtKB">
        <authorList>
            <consortium name="WormBaseParasite"/>
        </authorList>
    </citation>
    <scope>IDENTIFICATION</scope>
</reference>
<proteinExistence type="predicted"/>
<sequence>METIKTNLFSDSETAVTGSATLMLHGWNSLPPKGKASGMLAKLLCGYAQSAYHDLHISEEKFDIRTAGSSLCFFQIVRVLCHKLSFNSQN</sequence>
<keyword evidence="1" id="KW-1185">Reference proteome</keyword>
<dbReference type="Proteomes" id="UP000095287">
    <property type="component" value="Unplaced"/>
</dbReference>